<protein>
    <submittedName>
        <fullName evidence="2">Uncharacterized protein</fullName>
    </submittedName>
</protein>
<reference evidence="2" key="1">
    <citation type="journal article" date="2021" name="Proc. Natl. Acad. Sci. U.S.A.">
        <title>A Catalog of Tens of Thousands of Viruses from Human Metagenomes Reveals Hidden Associations with Chronic Diseases.</title>
        <authorList>
            <person name="Tisza M.J."/>
            <person name="Buck C.B."/>
        </authorList>
    </citation>
    <scope>NUCLEOTIDE SEQUENCE</scope>
    <source>
        <strain evidence="2">CtUWs1</strain>
    </source>
</reference>
<feature type="transmembrane region" description="Helical" evidence="1">
    <location>
        <begin position="30"/>
        <end position="48"/>
    </location>
</feature>
<proteinExistence type="predicted"/>
<dbReference type="EMBL" id="BK015734">
    <property type="protein sequence ID" value="DAE22526.1"/>
    <property type="molecule type" value="Genomic_DNA"/>
</dbReference>
<evidence type="ECO:0000256" key="1">
    <source>
        <dbReference type="SAM" id="Phobius"/>
    </source>
</evidence>
<name>A0A8S5QTL0_9CAUD</name>
<keyword evidence="1" id="KW-0812">Transmembrane</keyword>
<accession>A0A8S5QTL0</accession>
<organism evidence="2">
    <name type="scientific">Siphoviridae sp. ctUWs1</name>
    <dbReference type="NCBI Taxonomy" id="2826352"/>
    <lineage>
        <taxon>Viruses</taxon>
        <taxon>Duplodnaviria</taxon>
        <taxon>Heunggongvirae</taxon>
        <taxon>Uroviricota</taxon>
        <taxon>Caudoviricetes</taxon>
    </lineage>
</organism>
<keyword evidence="1" id="KW-1133">Transmembrane helix</keyword>
<evidence type="ECO:0000313" key="2">
    <source>
        <dbReference type="EMBL" id="DAE22526.1"/>
    </source>
</evidence>
<sequence>MGVAYRTRVRPIVSVVGWRDAIGDSCAWGVVWWLLTYCTVAWVALVWWGSSDRTVFVGPSSYVLHRGGMGGAQLAFRLCSKTVRTIGFGGLKNTYGNHPLHAVLA</sequence>
<keyword evidence="1" id="KW-0472">Membrane</keyword>